<reference evidence="1 2" key="1">
    <citation type="journal article" date="2015" name="Genome Announc.">
        <title>Complete Genome Sequence of Microcystis aeruginosa NIES-2549, a Bloom-Forming Cyanobacterium from Lake Kasumigaura, Japan.</title>
        <authorList>
            <person name="Yamaguchi H."/>
            <person name="Suzuki S."/>
            <person name="Tanabe Y."/>
            <person name="Osana Y."/>
            <person name="Shimura Y."/>
            <person name="Ishida K."/>
            <person name="Kawachi M."/>
        </authorList>
    </citation>
    <scope>NUCLEOTIDE SEQUENCE [LARGE SCALE GENOMIC DNA]</scope>
    <source>
        <strain evidence="1 2">NIES-2549</strain>
    </source>
</reference>
<evidence type="ECO:0000313" key="1">
    <source>
        <dbReference type="EMBL" id="AKE62707.1"/>
    </source>
</evidence>
<gene>
    <name evidence="1" type="ORF">MYAER_0345</name>
</gene>
<proteinExistence type="predicted"/>
<dbReference type="AlphaFoldDB" id="A0A0F6U141"/>
<organism evidence="1 2">
    <name type="scientific">Microcystis aeruginosa NIES-2549</name>
    <dbReference type="NCBI Taxonomy" id="1641812"/>
    <lineage>
        <taxon>Bacteria</taxon>
        <taxon>Bacillati</taxon>
        <taxon>Cyanobacteriota</taxon>
        <taxon>Cyanophyceae</taxon>
        <taxon>Oscillatoriophycideae</taxon>
        <taxon>Chroococcales</taxon>
        <taxon>Microcystaceae</taxon>
        <taxon>Microcystis</taxon>
    </lineage>
</organism>
<accession>A0A0F6U141</accession>
<evidence type="ECO:0000313" key="2">
    <source>
        <dbReference type="Proteomes" id="UP000034103"/>
    </source>
</evidence>
<dbReference type="PATRIC" id="fig|1641812.3.peg.360"/>
<protein>
    <submittedName>
        <fullName evidence="1">Uncharacterized protein</fullName>
    </submittedName>
</protein>
<dbReference type="EMBL" id="CP011304">
    <property type="protein sequence ID" value="AKE62707.1"/>
    <property type="molecule type" value="Genomic_DNA"/>
</dbReference>
<name>A0A0F6U141_MICAE</name>
<dbReference type="Proteomes" id="UP000034103">
    <property type="component" value="Chromosome"/>
</dbReference>
<sequence length="54" mass="6360">MTFLTLLVFAVPGKRRTVYFLPRYPIDQVPSWRARDRIKQSLDHYLGQGKLSHS</sequence>
<dbReference type="HOGENOM" id="CLU_3045286_0_0_3"/>